<keyword evidence="2" id="KW-1185">Reference proteome</keyword>
<reference evidence="1 2" key="1">
    <citation type="journal article" date="2015" name="Proc. Natl. Acad. Sci. U.S.A.">
        <title>The resurrection genome of Boea hygrometrica: A blueprint for survival of dehydration.</title>
        <authorList>
            <person name="Xiao L."/>
            <person name="Yang G."/>
            <person name="Zhang L."/>
            <person name="Yang X."/>
            <person name="Zhao S."/>
            <person name="Ji Z."/>
            <person name="Zhou Q."/>
            <person name="Hu M."/>
            <person name="Wang Y."/>
            <person name="Chen M."/>
            <person name="Xu Y."/>
            <person name="Jin H."/>
            <person name="Xiao X."/>
            <person name="Hu G."/>
            <person name="Bao F."/>
            <person name="Hu Y."/>
            <person name="Wan P."/>
            <person name="Li L."/>
            <person name="Deng X."/>
            <person name="Kuang T."/>
            <person name="Xiang C."/>
            <person name="Zhu J.K."/>
            <person name="Oliver M.J."/>
            <person name="He Y."/>
        </authorList>
    </citation>
    <scope>NUCLEOTIDE SEQUENCE [LARGE SCALE GENOMIC DNA]</scope>
    <source>
        <strain evidence="2">cv. XS01</strain>
    </source>
</reference>
<sequence length="70" mass="7234">MLAAVYARSCLAAPRYLDLCVPGCCFEDERVTPVYLISLLESVATMSGVGYHGYSAGRGFDPAGGAPGCG</sequence>
<dbReference type="AlphaFoldDB" id="A0A2Z7CX30"/>
<evidence type="ECO:0000313" key="2">
    <source>
        <dbReference type="Proteomes" id="UP000250235"/>
    </source>
</evidence>
<proteinExistence type="predicted"/>
<gene>
    <name evidence="1" type="ORF">F511_27023</name>
</gene>
<accession>A0A2Z7CX30</accession>
<dbReference type="EMBL" id="KQ992383">
    <property type="protein sequence ID" value="KZV50537.1"/>
    <property type="molecule type" value="Genomic_DNA"/>
</dbReference>
<name>A0A2Z7CX30_9LAMI</name>
<dbReference type="Proteomes" id="UP000250235">
    <property type="component" value="Unassembled WGS sequence"/>
</dbReference>
<organism evidence="1 2">
    <name type="scientific">Dorcoceras hygrometricum</name>
    <dbReference type="NCBI Taxonomy" id="472368"/>
    <lineage>
        <taxon>Eukaryota</taxon>
        <taxon>Viridiplantae</taxon>
        <taxon>Streptophyta</taxon>
        <taxon>Embryophyta</taxon>
        <taxon>Tracheophyta</taxon>
        <taxon>Spermatophyta</taxon>
        <taxon>Magnoliopsida</taxon>
        <taxon>eudicotyledons</taxon>
        <taxon>Gunneridae</taxon>
        <taxon>Pentapetalae</taxon>
        <taxon>asterids</taxon>
        <taxon>lamiids</taxon>
        <taxon>Lamiales</taxon>
        <taxon>Gesneriaceae</taxon>
        <taxon>Didymocarpoideae</taxon>
        <taxon>Trichosporeae</taxon>
        <taxon>Loxocarpinae</taxon>
        <taxon>Dorcoceras</taxon>
    </lineage>
</organism>
<protein>
    <submittedName>
        <fullName evidence="1">Uncharacterized protein</fullName>
    </submittedName>
</protein>
<evidence type="ECO:0000313" key="1">
    <source>
        <dbReference type="EMBL" id="KZV50537.1"/>
    </source>
</evidence>